<dbReference type="InterPro" id="IPR058349">
    <property type="entry name" value="DUF8036"/>
</dbReference>
<evidence type="ECO:0000313" key="2">
    <source>
        <dbReference type="EMBL" id="MXR19511.1"/>
    </source>
</evidence>
<dbReference type="OrthoDB" id="205211at2157"/>
<proteinExistence type="predicted"/>
<keyword evidence="1" id="KW-1133">Transmembrane helix</keyword>
<name>A0A6B0SI08_9EURY</name>
<evidence type="ECO:0000256" key="1">
    <source>
        <dbReference type="SAM" id="Phobius"/>
    </source>
</evidence>
<accession>A0A6B0SI08</accession>
<feature type="transmembrane region" description="Helical" evidence="1">
    <location>
        <begin position="76"/>
        <end position="97"/>
    </location>
</feature>
<dbReference type="Pfam" id="PF26119">
    <property type="entry name" value="DUF8036"/>
    <property type="match status" value="1"/>
</dbReference>
<dbReference type="EMBL" id="WUUU01000007">
    <property type="protein sequence ID" value="MXR19511.1"/>
    <property type="molecule type" value="Genomic_DNA"/>
</dbReference>
<reference evidence="2 3" key="1">
    <citation type="submission" date="2019-12" db="EMBL/GenBank/DDBJ databases">
        <title>Isolation and characterization of three novel carbon monoxide-oxidizing members of Halobacteria from salione crusts and soils.</title>
        <authorList>
            <person name="Myers M.R."/>
            <person name="King G.M."/>
        </authorList>
    </citation>
    <scope>NUCLEOTIDE SEQUENCE [LARGE SCALE GENOMIC DNA]</scope>
    <source>
        <strain evidence="2 3">PCN9</strain>
    </source>
</reference>
<gene>
    <name evidence="2" type="ORF">GRX66_02410</name>
</gene>
<dbReference type="Proteomes" id="UP000471521">
    <property type="component" value="Unassembled WGS sequence"/>
</dbReference>
<organism evidence="2 3">
    <name type="scientific">Halobacterium bonnevillei</name>
    <dbReference type="NCBI Taxonomy" id="2692200"/>
    <lineage>
        <taxon>Archaea</taxon>
        <taxon>Methanobacteriati</taxon>
        <taxon>Methanobacteriota</taxon>
        <taxon>Stenosarchaea group</taxon>
        <taxon>Halobacteria</taxon>
        <taxon>Halobacteriales</taxon>
        <taxon>Halobacteriaceae</taxon>
        <taxon>Halobacterium</taxon>
    </lineage>
</organism>
<comment type="caution">
    <text evidence="2">The sequence shown here is derived from an EMBL/GenBank/DDBJ whole genome shotgun (WGS) entry which is preliminary data.</text>
</comment>
<dbReference type="RefSeq" id="WP_159525099.1">
    <property type="nucleotide sequence ID" value="NZ_WUUU01000007.1"/>
</dbReference>
<sequence length="100" mass="11384">MTVWFDVTRVVTALNLVVVLSLSAVWVRNYRRYRSRYLLGFLAFGGFLLGQNAYAFNLYVLDPTTSGWFAEIPPRYNFAIAVLTVLEFAALAALAWVTRQ</sequence>
<keyword evidence="3" id="KW-1185">Reference proteome</keyword>
<keyword evidence="1" id="KW-0812">Transmembrane</keyword>
<feature type="transmembrane region" description="Helical" evidence="1">
    <location>
        <begin position="12"/>
        <end position="30"/>
    </location>
</feature>
<protein>
    <submittedName>
        <fullName evidence="2">Uncharacterized protein</fullName>
    </submittedName>
</protein>
<dbReference type="AlphaFoldDB" id="A0A6B0SI08"/>
<keyword evidence="1" id="KW-0472">Membrane</keyword>
<feature type="transmembrane region" description="Helical" evidence="1">
    <location>
        <begin position="37"/>
        <end position="56"/>
    </location>
</feature>
<evidence type="ECO:0000313" key="3">
    <source>
        <dbReference type="Proteomes" id="UP000471521"/>
    </source>
</evidence>